<evidence type="ECO:0000313" key="2">
    <source>
        <dbReference type="Proteomes" id="UP000467327"/>
    </source>
</evidence>
<dbReference type="EMBL" id="AP022561">
    <property type="protein sequence ID" value="BBX09359.1"/>
    <property type="molecule type" value="Genomic_DNA"/>
</dbReference>
<protein>
    <submittedName>
        <fullName evidence="1">Uncharacterized protein</fullName>
    </submittedName>
</protein>
<accession>A0AAD1HQ94</accession>
<evidence type="ECO:0000313" key="1">
    <source>
        <dbReference type="EMBL" id="BBX09359.1"/>
    </source>
</evidence>
<keyword evidence="2" id="KW-1185">Reference proteome</keyword>
<reference evidence="1 2" key="1">
    <citation type="journal article" date="2019" name="Emerg. Microbes Infect.">
        <title>Comprehensive subspecies identification of 175 nontuberculous mycobacteria species based on 7547 genomic profiles.</title>
        <authorList>
            <person name="Matsumoto Y."/>
            <person name="Kinjo T."/>
            <person name="Motooka D."/>
            <person name="Nabeya D."/>
            <person name="Jung N."/>
            <person name="Uechi K."/>
            <person name="Horii T."/>
            <person name="Iida T."/>
            <person name="Fujita J."/>
            <person name="Nakamura S."/>
        </authorList>
    </citation>
    <scope>NUCLEOTIDE SEQUENCE [LARGE SCALE GENOMIC DNA]</scope>
    <source>
        <strain evidence="1 2">JCM 6376</strain>
    </source>
</reference>
<dbReference type="KEGG" id="maic:MAIC_41620"/>
<organism evidence="1 2">
    <name type="scientific">Mycolicibacterium aichiense</name>
    <dbReference type="NCBI Taxonomy" id="1799"/>
    <lineage>
        <taxon>Bacteria</taxon>
        <taxon>Bacillati</taxon>
        <taxon>Actinomycetota</taxon>
        <taxon>Actinomycetes</taxon>
        <taxon>Mycobacteriales</taxon>
        <taxon>Mycobacteriaceae</taxon>
        <taxon>Mycolicibacterium</taxon>
    </lineage>
</organism>
<dbReference type="AlphaFoldDB" id="A0AAD1HQ94"/>
<dbReference type="Proteomes" id="UP000467327">
    <property type="component" value="Chromosome"/>
</dbReference>
<gene>
    <name evidence="1" type="ORF">MAIC_41620</name>
</gene>
<sequence length="133" mass="14200">MVATLFVPFALLGIAAVVFDLSQSRRNRRDGVLATWSDLRITQSLLIVGHGRNAARMPLAGLATTVTETGSSADPTSHLVRVVIKDIAGESLCREQPYSYGSVGAARTFEILLNRAARPTQVAIQPVALRTAA</sequence>
<name>A0AAD1HQ94_9MYCO</name>
<proteinExistence type="predicted"/>